<proteinExistence type="predicted"/>
<dbReference type="Proteomes" id="UP001217089">
    <property type="component" value="Unassembled WGS sequence"/>
</dbReference>
<evidence type="ECO:0000313" key="6">
    <source>
        <dbReference type="Proteomes" id="UP001217089"/>
    </source>
</evidence>
<feature type="domain" description="HTH cro/C1-type" evidence="4">
    <location>
        <begin position="85"/>
        <end position="139"/>
    </location>
</feature>
<evidence type="ECO:0000256" key="1">
    <source>
        <dbReference type="ARBA" id="ARBA00023015"/>
    </source>
</evidence>
<dbReference type="EMBL" id="JARBDR010000919">
    <property type="protein sequence ID" value="KAJ8301002.1"/>
    <property type="molecule type" value="Genomic_DNA"/>
</dbReference>
<reference evidence="5 6" key="1">
    <citation type="submission" date="2022-12" db="EMBL/GenBank/DDBJ databases">
        <title>Chromosome-level genome of Tegillarca granosa.</title>
        <authorList>
            <person name="Kim J."/>
        </authorList>
    </citation>
    <scope>NUCLEOTIDE SEQUENCE [LARGE SCALE GENOMIC DNA]</scope>
    <source>
        <strain evidence="5">Teg-2019</strain>
        <tissue evidence="5">Adductor muscle</tissue>
    </source>
</reference>
<keyword evidence="3" id="KW-0804">Transcription</keyword>
<sequence length="150" mass="16795">MINTMAEADWDEVTYIRKRQPKASQLRSQQAINSAQRQGIEIETTKKYAGGQNKNFSAAKNTAKLDRETEELHHEHVSLDVCKIIQQARQAKGLSQKELATKINEKQQVVNEYESGKAIPNNQVMGKLERALGVKLRGKDKGQPLGGPKN</sequence>
<protein>
    <recommendedName>
        <fullName evidence="4">HTH cro/C1-type domain-containing protein</fullName>
    </recommendedName>
</protein>
<dbReference type="Gene3D" id="1.10.260.40">
    <property type="entry name" value="lambda repressor-like DNA-binding domains"/>
    <property type="match status" value="1"/>
</dbReference>
<dbReference type="SUPFAM" id="SSF47413">
    <property type="entry name" value="lambda repressor-like DNA-binding domains"/>
    <property type="match status" value="1"/>
</dbReference>
<evidence type="ECO:0000256" key="3">
    <source>
        <dbReference type="ARBA" id="ARBA00023163"/>
    </source>
</evidence>
<dbReference type="Pfam" id="PF08523">
    <property type="entry name" value="MBF1"/>
    <property type="match status" value="1"/>
</dbReference>
<name>A0ABQ9EBQ8_TEGGR</name>
<dbReference type="InterPro" id="IPR001387">
    <property type="entry name" value="Cro/C1-type_HTH"/>
</dbReference>
<keyword evidence="2" id="KW-0238">DNA-binding</keyword>
<accession>A0ABQ9EBQ8</accession>
<keyword evidence="6" id="KW-1185">Reference proteome</keyword>
<dbReference type="InterPro" id="IPR010982">
    <property type="entry name" value="Lambda_DNA-bd_dom_sf"/>
</dbReference>
<keyword evidence="1" id="KW-0805">Transcription regulation</keyword>
<comment type="caution">
    <text evidence="5">The sequence shown here is derived from an EMBL/GenBank/DDBJ whole genome shotgun (WGS) entry which is preliminary data.</text>
</comment>
<dbReference type="SMART" id="SM00530">
    <property type="entry name" value="HTH_XRE"/>
    <property type="match status" value="1"/>
</dbReference>
<evidence type="ECO:0000313" key="5">
    <source>
        <dbReference type="EMBL" id="KAJ8301002.1"/>
    </source>
</evidence>
<dbReference type="InterPro" id="IPR013729">
    <property type="entry name" value="MBF1_N"/>
</dbReference>
<dbReference type="PANTHER" id="PTHR10245">
    <property type="entry name" value="ENDOTHELIAL DIFFERENTIATION-RELATED FACTOR 1 MULTIPROTEIN BRIDGING FACTOR 1"/>
    <property type="match status" value="1"/>
</dbReference>
<evidence type="ECO:0000256" key="2">
    <source>
        <dbReference type="ARBA" id="ARBA00023125"/>
    </source>
</evidence>
<organism evidence="5 6">
    <name type="scientific">Tegillarca granosa</name>
    <name type="common">Malaysian cockle</name>
    <name type="synonym">Anadara granosa</name>
    <dbReference type="NCBI Taxonomy" id="220873"/>
    <lineage>
        <taxon>Eukaryota</taxon>
        <taxon>Metazoa</taxon>
        <taxon>Spiralia</taxon>
        <taxon>Lophotrochozoa</taxon>
        <taxon>Mollusca</taxon>
        <taxon>Bivalvia</taxon>
        <taxon>Autobranchia</taxon>
        <taxon>Pteriomorphia</taxon>
        <taxon>Arcoida</taxon>
        <taxon>Arcoidea</taxon>
        <taxon>Arcidae</taxon>
        <taxon>Tegillarca</taxon>
    </lineage>
</organism>
<gene>
    <name evidence="5" type="ORF">KUTeg_022521</name>
</gene>
<dbReference type="Pfam" id="PF01381">
    <property type="entry name" value="HTH_3"/>
    <property type="match status" value="1"/>
</dbReference>
<dbReference type="PROSITE" id="PS50943">
    <property type="entry name" value="HTH_CROC1"/>
    <property type="match status" value="1"/>
</dbReference>
<dbReference type="CDD" id="cd00093">
    <property type="entry name" value="HTH_XRE"/>
    <property type="match status" value="1"/>
</dbReference>
<dbReference type="PANTHER" id="PTHR10245:SF15">
    <property type="entry name" value="ENDOTHELIAL DIFFERENTIATION-RELATED FACTOR 1"/>
    <property type="match status" value="1"/>
</dbReference>
<evidence type="ECO:0000259" key="4">
    <source>
        <dbReference type="PROSITE" id="PS50943"/>
    </source>
</evidence>